<evidence type="ECO:0000259" key="2">
    <source>
        <dbReference type="Pfam" id="PF00149"/>
    </source>
</evidence>
<dbReference type="PANTHER" id="PTHR22953:SF153">
    <property type="entry name" value="PURPLE ACID PHOSPHATASE"/>
    <property type="match status" value="1"/>
</dbReference>
<dbReference type="OrthoDB" id="9804511at2"/>
<dbReference type="InterPro" id="IPR039331">
    <property type="entry name" value="PAPs-like"/>
</dbReference>
<dbReference type="PROSITE" id="PS51318">
    <property type="entry name" value="TAT"/>
    <property type="match status" value="1"/>
</dbReference>
<accession>A0A1E8Q8H7</accession>
<dbReference type="InterPro" id="IPR004843">
    <property type="entry name" value="Calcineurin-like_PHP"/>
</dbReference>
<dbReference type="GO" id="GO:0003993">
    <property type="term" value="F:acid phosphatase activity"/>
    <property type="evidence" value="ECO:0007669"/>
    <property type="project" value="InterPro"/>
</dbReference>
<comment type="caution">
    <text evidence="3">The sequence shown here is derived from an EMBL/GenBank/DDBJ whole genome shotgun (WGS) entry which is preliminary data.</text>
</comment>
<dbReference type="Proteomes" id="UP000178953">
    <property type="component" value="Unassembled WGS sequence"/>
</dbReference>
<evidence type="ECO:0000256" key="1">
    <source>
        <dbReference type="ARBA" id="ARBA00022729"/>
    </source>
</evidence>
<dbReference type="InterPro" id="IPR006311">
    <property type="entry name" value="TAT_signal"/>
</dbReference>
<protein>
    <submittedName>
        <fullName evidence="3">Phosphoesterase</fullName>
    </submittedName>
</protein>
<dbReference type="Pfam" id="PF00149">
    <property type="entry name" value="Metallophos"/>
    <property type="match status" value="1"/>
</dbReference>
<evidence type="ECO:0000313" key="3">
    <source>
        <dbReference type="EMBL" id="OFJ54933.1"/>
    </source>
</evidence>
<dbReference type="InterPro" id="IPR029052">
    <property type="entry name" value="Metallo-depent_PP-like"/>
</dbReference>
<name>A0A1E8Q8H7_9MYCO</name>
<evidence type="ECO:0000313" key="4">
    <source>
        <dbReference type="Proteomes" id="UP000178953"/>
    </source>
</evidence>
<dbReference type="RefSeq" id="WP_070352016.1">
    <property type="nucleotide sequence ID" value="NZ_CP043474.1"/>
</dbReference>
<dbReference type="InterPro" id="IPR019546">
    <property type="entry name" value="TAT_signal_bac_arc"/>
</dbReference>
<dbReference type="SUPFAM" id="SSF56300">
    <property type="entry name" value="Metallo-dependent phosphatases"/>
    <property type="match status" value="1"/>
</dbReference>
<feature type="domain" description="Calcineurin-like phosphoesterase" evidence="2">
    <location>
        <begin position="235"/>
        <end position="439"/>
    </location>
</feature>
<proteinExistence type="predicted"/>
<dbReference type="Pfam" id="PF10518">
    <property type="entry name" value="TAT_signal"/>
    <property type="match status" value="1"/>
</dbReference>
<dbReference type="AlphaFoldDB" id="A0A1E8Q8H7"/>
<sequence>MPSDVPSAAGDVPDTGVPAALAAGMTIAERYDWHRQYLRRHLVSRRHFLLGSAAVAAAGAIGASPFGARAYAADAPLTVANRRVGYGADAASQLRLSAQLSRNPRGSAIFLDFGATRELGATAEAEVRNLVTQIPSSDGGVLAAEQFYVHVPVDGLPGRTPLYFRWRTADGAVTDVRSASTALPATRSGFGPFRFTMMGDQGTDDTPTAPPGLRPGDYDDAYYAPDNDPSAPHADNVLGQLVAARPDFHVLAGDIAYADPSGMGKPGRFVPSGGTLPSGFDKFNPYVWDVYFGAIEASASTTPWMFATGNHDMEAAYPTHGYGGHLARMDFPGNGPASCPSVYSFTYGNVAVLSLDANDVSYEITANTGYSGGAQTGWVGRTLAAYRADPNIDFIVCFFHHCAYSTTQSHASDGGVRAAWCELFDRYQVDLVLQAHNHVFERSDPIRAGSPTTAAPDNAVVNPATDGTVYYTVGSAGRPRYAFQPGEPESYRGNVAPDTFVPNSYVWTADGQKQPEAVGWSRVRFRNYAFLRIDVRPGTFVSEMDAVAVDEYGREFDTVTYRRQVRL</sequence>
<organism evidence="3 4">
    <name type="scientific">Mycolicibacterium grossiae</name>
    <dbReference type="NCBI Taxonomy" id="1552759"/>
    <lineage>
        <taxon>Bacteria</taxon>
        <taxon>Bacillati</taxon>
        <taxon>Actinomycetota</taxon>
        <taxon>Actinomycetes</taxon>
        <taxon>Mycobacteriales</taxon>
        <taxon>Mycobacteriaceae</taxon>
        <taxon>Mycolicibacterium</taxon>
    </lineage>
</organism>
<reference evidence="3 4" key="1">
    <citation type="submission" date="2016-09" db="EMBL/GenBank/DDBJ databases">
        <title>genome sequence of Mycobacterium sp. 739 SCH.</title>
        <authorList>
            <person name="Greninger A.L."/>
            <person name="Qin X."/>
            <person name="Jerome K."/>
            <person name="Vora S."/>
            <person name="Quinn K."/>
        </authorList>
    </citation>
    <scope>NUCLEOTIDE SEQUENCE [LARGE SCALE GENOMIC DNA]</scope>
    <source>
        <strain evidence="3 4">SCH</strain>
    </source>
</reference>
<dbReference type="PANTHER" id="PTHR22953">
    <property type="entry name" value="ACID PHOSPHATASE RELATED"/>
    <property type="match status" value="1"/>
</dbReference>
<gene>
    <name evidence="3" type="ORF">BEL07_04830</name>
</gene>
<dbReference type="EMBL" id="MCHX01000008">
    <property type="protein sequence ID" value="OFJ54933.1"/>
    <property type="molecule type" value="Genomic_DNA"/>
</dbReference>
<keyword evidence="1" id="KW-0732">Signal</keyword>
<dbReference type="Gene3D" id="3.60.21.10">
    <property type="match status" value="1"/>
</dbReference>
<keyword evidence="4" id="KW-1185">Reference proteome</keyword>